<organism evidence="2 3">
    <name type="scientific">Popillia japonica</name>
    <name type="common">Japanese beetle</name>
    <dbReference type="NCBI Taxonomy" id="7064"/>
    <lineage>
        <taxon>Eukaryota</taxon>
        <taxon>Metazoa</taxon>
        <taxon>Ecdysozoa</taxon>
        <taxon>Arthropoda</taxon>
        <taxon>Hexapoda</taxon>
        <taxon>Insecta</taxon>
        <taxon>Pterygota</taxon>
        <taxon>Neoptera</taxon>
        <taxon>Endopterygota</taxon>
        <taxon>Coleoptera</taxon>
        <taxon>Polyphaga</taxon>
        <taxon>Scarabaeiformia</taxon>
        <taxon>Scarabaeidae</taxon>
        <taxon>Rutelinae</taxon>
        <taxon>Popillia</taxon>
    </lineage>
</organism>
<feature type="chain" id="PRO_5043957208" evidence="1">
    <location>
        <begin position="20"/>
        <end position="81"/>
    </location>
</feature>
<reference evidence="2 3" key="1">
    <citation type="journal article" date="2024" name="BMC Genomics">
        <title>De novo assembly and annotation of Popillia japonica's genome with initial clues to its potential as an invasive pest.</title>
        <authorList>
            <person name="Cucini C."/>
            <person name="Boschi S."/>
            <person name="Funari R."/>
            <person name="Cardaioli E."/>
            <person name="Iannotti N."/>
            <person name="Marturano G."/>
            <person name="Paoli F."/>
            <person name="Bruttini M."/>
            <person name="Carapelli A."/>
            <person name="Frati F."/>
            <person name="Nardi F."/>
        </authorList>
    </citation>
    <scope>NUCLEOTIDE SEQUENCE [LARGE SCALE GENOMIC DNA]</scope>
    <source>
        <strain evidence="2">DMR45628</strain>
    </source>
</reference>
<comment type="caution">
    <text evidence="2">The sequence shown here is derived from an EMBL/GenBank/DDBJ whole genome shotgun (WGS) entry which is preliminary data.</text>
</comment>
<gene>
    <name evidence="2" type="ORF">QE152_g9704</name>
</gene>
<dbReference type="AlphaFoldDB" id="A0AAW1LW06"/>
<evidence type="ECO:0000256" key="1">
    <source>
        <dbReference type="SAM" id="SignalP"/>
    </source>
</evidence>
<feature type="signal peptide" evidence="1">
    <location>
        <begin position="1"/>
        <end position="19"/>
    </location>
</feature>
<name>A0AAW1LW06_POPJA</name>
<keyword evidence="1" id="KW-0732">Signal</keyword>
<accession>A0AAW1LW06</accession>
<sequence>MKITLCLFIFVAILFYVSCSVPTNICTEKEMERYLECGRECNIFMRSEHPTEEDPRVCITKCLGCSCSTPEELQEVPYALC</sequence>
<dbReference type="EMBL" id="JASPKY010000084">
    <property type="protein sequence ID" value="KAK9738625.1"/>
    <property type="molecule type" value="Genomic_DNA"/>
</dbReference>
<proteinExistence type="predicted"/>
<keyword evidence="3" id="KW-1185">Reference proteome</keyword>
<dbReference type="Proteomes" id="UP001458880">
    <property type="component" value="Unassembled WGS sequence"/>
</dbReference>
<evidence type="ECO:0000313" key="3">
    <source>
        <dbReference type="Proteomes" id="UP001458880"/>
    </source>
</evidence>
<evidence type="ECO:0000313" key="2">
    <source>
        <dbReference type="EMBL" id="KAK9738625.1"/>
    </source>
</evidence>
<protein>
    <submittedName>
        <fullName evidence="2">Uncharacterized protein</fullName>
    </submittedName>
</protein>